<organism evidence="4 5">
    <name type="scientific">Thanatephorus cucumeris (strain AG1-IB / isolate 7/3/14)</name>
    <name type="common">Lettuce bottom rot fungus</name>
    <name type="synonym">Rhizoctonia solani</name>
    <dbReference type="NCBI Taxonomy" id="1108050"/>
    <lineage>
        <taxon>Eukaryota</taxon>
        <taxon>Fungi</taxon>
        <taxon>Dikarya</taxon>
        <taxon>Basidiomycota</taxon>
        <taxon>Agaricomycotina</taxon>
        <taxon>Agaricomycetes</taxon>
        <taxon>Cantharellales</taxon>
        <taxon>Ceratobasidiaceae</taxon>
        <taxon>Rhizoctonia</taxon>
        <taxon>Rhizoctonia solani AG-1</taxon>
    </lineage>
</organism>
<dbReference type="Proteomes" id="UP000012065">
    <property type="component" value="Unassembled WGS sequence"/>
</dbReference>
<feature type="transmembrane region" description="Helical" evidence="2">
    <location>
        <begin position="587"/>
        <end position="615"/>
    </location>
</feature>
<dbReference type="EMBL" id="CAOJ01014100">
    <property type="protein sequence ID" value="CCO35116.1"/>
    <property type="molecule type" value="Genomic_DNA"/>
</dbReference>
<gene>
    <name evidence="4" type="ORF">BN14_09231</name>
</gene>
<reference evidence="4 5" key="1">
    <citation type="journal article" date="2013" name="J. Biotechnol.">
        <title>Establishment and interpretation of the genome sequence of the phytopathogenic fungus Rhizoctonia solani AG1-IB isolate 7/3/14.</title>
        <authorList>
            <person name="Wibberg D.W."/>
            <person name="Jelonek L.J."/>
            <person name="Rupp O.R."/>
            <person name="Hennig M.H."/>
            <person name="Eikmeyer F.E."/>
            <person name="Goesmann A.G."/>
            <person name="Hartmann A.H."/>
            <person name="Borriss R.B."/>
            <person name="Grosch R.G."/>
            <person name="Puehler A.P."/>
            <person name="Schlueter A.S."/>
        </authorList>
    </citation>
    <scope>NUCLEOTIDE SEQUENCE [LARGE SCALE GENOMIC DNA]</scope>
    <source>
        <strain evidence="5">AG1-IB / isolate 7/3/14</strain>
    </source>
</reference>
<keyword evidence="2" id="KW-0812">Transmembrane</keyword>
<keyword evidence="4" id="KW-0378">Hydrolase</keyword>
<dbReference type="GO" id="GO:0046856">
    <property type="term" value="P:phosphatidylinositol dephosphorylation"/>
    <property type="evidence" value="ECO:0007669"/>
    <property type="project" value="TreeGrafter"/>
</dbReference>
<evidence type="ECO:0000256" key="2">
    <source>
        <dbReference type="SAM" id="Phobius"/>
    </source>
</evidence>
<feature type="region of interest" description="Disordered" evidence="1">
    <location>
        <begin position="634"/>
        <end position="678"/>
    </location>
</feature>
<dbReference type="Pfam" id="PF02383">
    <property type="entry name" value="Syja_N"/>
    <property type="match status" value="1"/>
</dbReference>
<dbReference type="PANTHER" id="PTHR45662">
    <property type="entry name" value="PHOSPHATIDYLINOSITIDE PHOSPHATASE SAC1"/>
    <property type="match status" value="1"/>
</dbReference>
<accession>M5C6U0</accession>
<keyword evidence="2" id="KW-0472">Membrane</keyword>
<proteinExistence type="predicted"/>
<dbReference type="PROSITE" id="PS50275">
    <property type="entry name" value="SAC"/>
    <property type="match status" value="1"/>
</dbReference>
<feature type="domain" description="SAC" evidence="3">
    <location>
        <begin position="121"/>
        <end position="471"/>
    </location>
</feature>
<keyword evidence="2" id="KW-1133">Transmembrane helix</keyword>
<protein>
    <recommendedName>
        <fullName evidence="3">SAC domain-containing protein</fullName>
    </recommendedName>
</protein>
<dbReference type="GO" id="GO:0005783">
    <property type="term" value="C:endoplasmic reticulum"/>
    <property type="evidence" value="ECO:0007669"/>
    <property type="project" value="TreeGrafter"/>
</dbReference>
<evidence type="ECO:0000313" key="4">
    <source>
        <dbReference type="EMBL" id="CCO35116.1"/>
    </source>
</evidence>
<dbReference type="AlphaFoldDB" id="M5C6U0"/>
<comment type="caution">
    <text evidence="4">The sequence shown here is derived from an EMBL/GenBank/DDBJ whole genome shotgun (WGS) entry which is preliminary data.</text>
</comment>
<dbReference type="GO" id="GO:0043812">
    <property type="term" value="F:phosphatidylinositol-4-phosphate phosphatase activity"/>
    <property type="evidence" value="ECO:0007669"/>
    <property type="project" value="TreeGrafter"/>
</dbReference>
<dbReference type="InterPro" id="IPR002013">
    <property type="entry name" value="SAC_dom"/>
</dbReference>
<evidence type="ECO:0000313" key="5">
    <source>
        <dbReference type="Proteomes" id="UP000012065"/>
    </source>
</evidence>
<evidence type="ECO:0000259" key="3">
    <source>
        <dbReference type="PROSITE" id="PS50275"/>
    </source>
</evidence>
<dbReference type="HOGENOM" id="CLU_003016_7_4_1"/>
<name>M5C6U0_THACB</name>
<sequence length="678" mass="76584">MAAHSLYDELTLYETDGEYRLEPILRTSETRALSLDRGTGDIVLLAPNTAPLDTRSTRPIYGVLGILSLSACDYLVLITARERRGLIFGHIVYRATDFVILPIAPPPVPDHPAERHLLALVRTHLKTGAFWFSYDWDLTTRLQSQRQNDTRPLWEQATDRFFWNKYLHTRLIDISHSDPTQDCSKYILPVLYGSFDIRPATIHSNPFLFCLISRRSRFRAGTRYFARGIDSQGNVANFNETEQLVLVNPSTSQPPDVFSHVQIRGSVPLFWTEINTLRYRPDLQIMDVGATQHALRAHLTDLTSTYGDSVLVNLVNQVGYEMPVKDAFERAIEEVTDASTGLTVGGRGRVEGIGYEYFDFHKECKGMRWDRINLLIDRLQDRLDAHGWFHVSSSSSVPARVQRGVVRTNCMDCLDRTNVVQSTIAKGVLEKQLRSVGILEEGEEIQETEFMPIFRNVWADHADYVSNAYSGSGALKADFTRTGVRTKGGAARDGMNSVMRYLKNNYLDGPRQDAFDLMTGSWTARRTPSLSAALLVDKRPLLIRSMPHVAGFSIFMILAGLTLPRTSGTSSYPPKELQLTPPTEYSLIYYHLIWFTFLILSIFFIQAHGTAYVAWPRLNSSAVRDVLEYDGPGYRSKQHGRGTDKKRGGVKMGHLGSDKGSVGRMEEVEMGERKKRVE</sequence>
<dbReference type="PANTHER" id="PTHR45662:SF2">
    <property type="entry name" value="PHOSPHATIDYLINOSITOL-3-PHOSPHATASE SAC1"/>
    <property type="match status" value="1"/>
</dbReference>
<evidence type="ECO:0000256" key="1">
    <source>
        <dbReference type="SAM" id="MobiDB-lite"/>
    </source>
</evidence>